<organism evidence="1 2">
    <name type="scientific">Hypoxylon rubiginosum</name>
    <dbReference type="NCBI Taxonomy" id="110542"/>
    <lineage>
        <taxon>Eukaryota</taxon>
        <taxon>Fungi</taxon>
        <taxon>Dikarya</taxon>
        <taxon>Ascomycota</taxon>
        <taxon>Pezizomycotina</taxon>
        <taxon>Sordariomycetes</taxon>
        <taxon>Xylariomycetidae</taxon>
        <taxon>Xylariales</taxon>
        <taxon>Hypoxylaceae</taxon>
        <taxon>Hypoxylon</taxon>
    </lineage>
</organism>
<sequence length="198" mass="23113">MTQEEKVVVKIRKSKTWNLSGTIYVRSNLFVALKRFRRQKKPVTMWINALCIDQDDLTERSEQVKKMHELYLQAENVSIWLGDGTSEGAPNPQDCFQFLEDMLDLKNLDRFFGPGSEDDVDNAVNIVSLMCNKWFSRRWVLQELALARKAEVVYGKRRMPWSDFADAISIFHQELRFNSPHRVQEIRRESCLLGGESP</sequence>
<reference evidence="1 2" key="1">
    <citation type="journal article" date="2022" name="New Phytol.">
        <title>Ecological generalism drives hyperdiversity of secondary metabolite gene clusters in xylarialean endophytes.</title>
        <authorList>
            <person name="Franco M.E.E."/>
            <person name="Wisecaver J.H."/>
            <person name="Arnold A.E."/>
            <person name="Ju Y.M."/>
            <person name="Slot J.C."/>
            <person name="Ahrendt S."/>
            <person name="Moore L.P."/>
            <person name="Eastman K.E."/>
            <person name="Scott K."/>
            <person name="Konkel Z."/>
            <person name="Mondo S.J."/>
            <person name="Kuo A."/>
            <person name="Hayes R.D."/>
            <person name="Haridas S."/>
            <person name="Andreopoulos B."/>
            <person name="Riley R."/>
            <person name="LaButti K."/>
            <person name="Pangilinan J."/>
            <person name="Lipzen A."/>
            <person name="Amirebrahimi M."/>
            <person name="Yan J."/>
            <person name="Adam C."/>
            <person name="Keymanesh K."/>
            <person name="Ng V."/>
            <person name="Louie K."/>
            <person name="Northen T."/>
            <person name="Drula E."/>
            <person name="Henrissat B."/>
            <person name="Hsieh H.M."/>
            <person name="Youens-Clark K."/>
            <person name="Lutzoni F."/>
            <person name="Miadlikowska J."/>
            <person name="Eastwood D.C."/>
            <person name="Hamelin R.C."/>
            <person name="Grigoriev I.V."/>
            <person name="U'Ren J.M."/>
        </authorList>
    </citation>
    <scope>NUCLEOTIDE SEQUENCE [LARGE SCALE GENOMIC DNA]</scope>
    <source>
        <strain evidence="1 2">CBS 119005</strain>
    </source>
</reference>
<protein>
    <submittedName>
        <fullName evidence="1">Heterokaryon incompatibility protein-domain-containing protein</fullName>
    </submittedName>
</protein>
<dbReference type="Proteomes" id="UP001497700">
    <property type="component" value="Unassembled WGS sequence"/>
</dbReference>
<name>A0ACB9YZC9_9PEZI</name>
<accession>A0ACB9YZC9</accession>
<evidence type="ECO:0000313" key="2">
    <source>
        <dbReference type="Proteomes" id="UP001497700"/>
    </source>
</evidence>
<gene>
    <name evidence="1" type="ORF">F4820DRAFT_327876</name>
</gene>
<comment type="caution">
    <text evidence="1">The sequence shown here is derived from an EMBL/GenBank/DDBJ whole genome shotgun (WGS) entry which is preliminary data.</text>
</comment>
<evidence type="ECO:0000313" key="1">
    <source>
        <dbReference type="EMBL" id="KAI4864754.1"/>
    </source>
</evidence>
<proteinExistence type="predicted"/>
<dbReference type="EMBL" id="MU393482">
    <property type="protein sequence ID" value="KAI4864754.1"/>
    <property type="molecule type" value="Genomic_DNA"/>
</dbReference>
<keyword evidence="2" id="KW-1185">Reference proteome</keyword>